<dbReference type="Pfam" id="PF00534">
    <property type="entry name" value="Glycos_transf_1"/>
    <property type="match status" value="1"/>
</dbReference>
<dbReference type="Pfam" id="PF13439">
    <property type="entry name" value="Glyco_transf_4"/>
    <property type="match status" value="1"/>
</dbReference>
<dbReference type="InterPro" id="IPR001296">
    <property type="entry name" value="Glyco_trans_1"/>
</dbReference>
<comment type="caution">
    <text evidence="3">The sequence shown here is derived from an EMBL/GenBank/DDBJ whole genome shotgun (WGS) entry which is preliminary data.</text>
</comment>
<keyword evidence="3" id="KW-0328">Glycosyltransferase</keyword>
<dbReference type="RefSeq" id="WP_345924354.1">
    <property type="nucleotide sequence ID" value="NZ_JBDIVF010000001.1"/>
</dbReference>
<dbReference type="PANTHER" id="PTHR45947">
    <property type="entry name" value="SULFOQUINOVOSYL TRANSFERASE SQD2"/>
    <property type="match status" value="1"/>
</dbReference>
<evidence type="ECO:0000313" key="3">
    <source>
        <dbReference type="EMBL" id="MET1489189.1"/>
    </source>
</evidence>
<feature type="domain" description="Glycosyltransferase subfamily 4-like N-terminal" evidence="2">
    <location>
        <begin position="87"/>
        <end position="245"/>
    </location>
</feature>
<dbReference type="EMBL" id="JBEWLZ010000002">
    <property type="protein sequence ID" value="MET1489189.1"/>
    <property type="molecule type" value="Genomic_DNA"/>
</dbReference>
<dbReference type="Gene3D" id="3.40.50.2000">
    <property type="entry name" value="Glycogen Phosphorylase B"/>
    <property type="match status" value="2"/>
</dbReference>
<keyword evidence="4" id="KW-1185">Reference proteome</keyword>
<reference evidence="3 4" key="1">
    <citation type="submission" date="2024-07" db="EMBL/GenBank/DDBJ databases">
        <title>Uliginosibacterium paludis KCTC:42655.</title>
        <authorList>
            <person name="Kim M.K."/>
        </authorList>
    </citation>
    <scope>NUCLEOTIDE SEQUENCE [LARGE SCALE GENOMIC DNA]</scope>
    <source>
        <strain evidence="3 4">KCTC 42655</strain>
    </source>
</reference>
<organism evidence="3 4">
    <name type="scientific">Uliginosibacterium paludis</name>
    <dbReference type="NCBI Taxonomy" id="1615952"/>
    <lineage>
        <taxon>Bacteria</taxon>
        <taxon>Pseudomonadati</taxon>
        <taxon>Pseudomonadota</taxon>
        <taxon>Betaproteobacteria</taxon>
        <taxon>Rhodocyclales</taxon>
        <taxon>Zoogloeaceae</taxon>
        <taxon>Uliginosibacterium</taxon>
    </lineage>
</organism>
<dbReference type="SUPFAM" id="SSF53756">
    <property type="entry name" value="UDP-Glycosyltransferase/glycogen phosphorylase"/>
    <property type="match status" value="1"/>
</dbReference>
<proteinExistence type="predicted"/>
<dbReference type="InterPro" id="IPR050194">
    <property type="entry name" value="Glycosyltransferase_grp1"/>
</dbReference>
<dbReference type="EC" id="2.4.-.-" evidence="3"/>
<keyword evidence="3" id="KW-0808">Transferase</keyword>
<dbReference type="PANTHER" id="PTHR45947:SF3">
    <property type="entry name" value="SULFOQUINOVOSYL TRANSFERASE SQD2"/>
    <property type="match status" value="1"/>
</dbReference>
<evidence type="ECO:0000259" key="2">
    <source>
        <dbReference type="Pfam" id="PF13439"/>
    </source>
</evidence>
<accession>A0ABV2CMQ6</accession>
<dbReference type="InterPro" id="IPR028098">
    <property type="entry name" value="Glyco_trans_4-like_N"/>
</dbReference>
<evidence type="ECO:0000313" key="4">
    <source>
        <dbReference type="Proteomes" id="UP001548590"/>
    </source>
</evidence>
<protein>
    <submittedName>
        <fullName evidence="3">Glycosyltransferase</fullName>
        <ecNumber evidence="3">2.4.-.-</ecNumber>
    </submittedName>
</protein>
<sequence>MARACYSFRHRACGFVFMGTDGDRNFEGLSRSDGAQIRMQAEQNFSSHLSLTGSVTCPPISAQSGAKGEPERRILHIYRTYFPETQGGVQEAVRQLCIATQRQACRNAVFSLAKSASPVVCRRPEGVLVRSRSVFEVASCDFASPAALFRLRELAKRSDLIHCHYPWPFGDLLALLGSAGKPFVVTYHSDIVRQRGLERVYAPLRDVFLSRASAVVATSDAYRASSPLLQSLGDKVSAIPLAMDCSQIPPSDEAREAYWRERFGQGFFLFVGVLRYYKGLHILVEAARATGLPVVVVGDGPERQRLANQARGVSNIHFLGFRDDADKFALIRLAGAMVFPSHLRAEAFGVSLLEASAIGRPMITTDIGTGTSLVNAHGETGLVVPPGDAAAMADAMTYLAARPLLRDRMGFAARERCRRLFSADVVGAAYRALYDKVLEQRVRV</sequence>
<dbReference type="GO" id="GO:0016757">
    <property type="term" value="F:glycosyltransferase activity"/>
    <property type="evidence" value="ECO:0007669"/>
    <property type="project" value="UniProtKB-KW"/>
</dbReference>
<dbReference type="Proteomes" id="UP001548590">
    <property type="component" value="Unassembled WGS sequence"/>
</dbReference>
<evidence type="ECO:0000259" key="1">
    <source>
        <dbReference type="Pfam" id="PF00534"/>
    </source>
</evidence>
<gene>
    <name evidence="3" type="ORF">ABVT11_05090</name>
</gene>
<name>A0ABV2CMQ6_9RHOO</name>
<feature type="domain" description="Glycosyl transferase family 1" evidence="1">
    <location>
        <begin position="265"/>
        <end position="416"/>
    </location>
</feature>